<name>A0A956NJT1_UNCEI</name>
<evidence type="ECO:0000256" key="1">
    <source>
        <dbReference type="SAM" id="SignalP"/>
    </source>
</evidence>
<reference evidence="2" key="1">
    <citation type="submission" date="2020-04" db="EMBL/GenBank/DDBJ databases">
        <authorList>
            <person name="Zhang T."/>
        </authorList>
    </citation>
    <scope>NUCLEOTIDE SEQUENCE</scope>
    <source>
        <strain evidence="2">HKST-UBA02</strain>
    </source>
</reference>
<dbReference type="EMBL" id="JAGQHS010000164">
    <property type="protein sequence ID" value="MCA9758354.1"/>
    <property type="molecule type" value="Genomic_DNA"/>
</dbReference>
<dbReference type="AlphaFoldDB" id="A0A956NJT1"/>
<protein>
    <submittedName>
        <fullName evidence="2">Uncharacterized protein</fullName>
    </submittedName>
</protein>
<dbReference type="Proteomes" id="UP000739538">
    <property type="component" value="Unassembled WGS sequence"/>
</dbReference>
<feature type="chain" id="PRO_5037926228" evidence="1">
    <location>
        <begin position="28"/>
        <end position="309"/>
    </location>
</feature>
<proteinExistence type="predicted"/>
<sequence length="309" mass="32359">MTRATVNAVLAPSLAAALGLAASTAQAGFPGPDGPNAGGALVLAAAPGVVFTTDEESYCGAIGLDHCSDAVTRTDSPEPIVLAVLGAFNEMTSPRVTGVTFGWDYDDTRVSIVGFGSCGDFELATADWPAPGEGTAVTFVETQLTPLVEFYWAAAYDYYAAPAMLQLTEHPSQGASFSDDSIPAILDEIVNLGAFGFFTDGYLPCPPNTLAGGCCFEDLSCQILDEPDCLDAGGQFQGWGTNCDEPCHWNQSGVCCLPDGECVYVFPSDACESELGGYFLEGEVCDPNPCVPTPTEDNSWGGVKSRFRE</sequence>
<evidence type="ECO:0000313" key="3">
    <source>
        <dbReference type="Proteomes" id="UP000739538"/>
    </source>
</evidence>
<organism evidence="2 3">
    <name type="scientific">Eiseniibacteriota bacterium</name>
    <dbReference type="NCBI Taxonomy" id="2212470"/>
    <lineage>
        <taxon>Bacteria</taxon>
        <taxon>Candidatus Eiseniibacteriota</taxon>
    </lineage>
</organism>
<gene>
    <name evidence="2" type="ORF">KDA27_21340</name>
</gene>
<accession>A0A956NJT1</accession>
<keyword evidence="1" id="KW-0732">Signal</keyword>
<feature type="signal peptide" evidence="1">
    <location>
        <begin position="1"/>
        <end position="27"/>
    </location>
</feature>
<evidence type="ECO:0000313" key="2">
    <source>
        <dbReference type="EMBL" id="MCA9758354.1"/>
    </source>
</evidence>
<comment type="caution">
    <text evidence="2">The sequence shown here is derived from an EMBL/GenBank/DDBJ whole genome shotgun (WGS) entry which is preliminary data.</text>
</comment>
<reference evidence="2" key="2">
    <citation type="journal article" date="2021" name="Microbiome">
        <title>Successional dynamics and alternative stable states in a saline activated sludge microbial community over 9 years.</title>
        <authorList>
            <person name="Wang Y."/>
            <person name="Ye J."/>
            <person name="Ju F."/>
            <person name="Liu L."/>
            <person name="Boyd J.A."/>
            <person name="Deng Y."/>
            <person name="Parks D.H."/>
            <person name="Jiang X."/>
            <person name="Yin X."/>
            <person name="Woodcroft B.J."/>
            <person name="Tyson G.W."/>
            <person name="Hugenholtz P."/>
            <person name="Polz M.F."/>
            <person name="Zhang T."/>
        </authorList>
    </citation>
    <scope>NUCLEOTIDE SEQUENCE</scope>
    <source>
        <strain evidence="2">HKST-UBA02</strain>
    </source>
</reference>